<organism evidence="2 3">
    <name type="scientific">Lophiostoma macrostomum CBS 122681</name>
    <dbReference type="NCBI Taxonomy" id="1314788"/>
    <lineage>
        <taxon>Eukaryota</taxon>
        <taxon>Fungi</taxon>
        <taxon>Dikarya</taxon>
        <taxon>Ascomycota</taxon>
        <taxon>Pezizomycotina</taxon>
        <taxon>Dothideomycetes</taxon>
        <taxon>Pleosporomycetidae</taxon>
        <taxon>Pleosporales</taxon>
        <taxon>Lophiostomataceae</taxon>
        <taxon>Lophiostoma</taxon>
    </lineage>
</organism>
<name>A0A6A6SMM9_9PLEO</name>
<accession>A0A6A6SMM9</accession>
<proteinExistence type="predicted"/>
<gene>
    <name evidence="2" type="ORF">K491DRAFT_736323</name>
</gene>
<dbReference type="Proteomes" id="UP000799324">
    <property type="component" value="Unassembled WGS sequence"/>
</dbReference>
<sequence>MDNFTPSTAGQEEQQAPNQPSLTECKYRGLAEIKHGLDVDPKQHEESSMAEILKGRRKGRGYPASFSQQIESSQKYMDWYLDSGSGFLVLENPCNHPSDQSDWGLITAQLGKTMSARNLVLFFSAMPNKNGNFQHKRLLRSLTAQLVSLLEERLFPLAPSWNISDVRSMGPSELCRLFMALLPNLPPDFPGQNLFIVIHGLNAVRERKDIIELLLDISRGAYKDIKILLTPLVPVELVAEREGWPIALSIDADDNMFDGNVRVRIGKSQKHKVRS</sequence>
<evidence type="ECO:0000256" key="1">
    <source>
        <dbReference type="SAM" id="MobiDB-lite"/>
    </source>
</evidence>
<reference evidence="2" key="1">
    <citation type="journal article" date="2020" name="Stud. Mycol.">
        <title>101 Dothideomycetes genomes: a test case for predicting lifestyles and emergence of pathogens.</title>
        <authorList>
            <person name="Haridas S."/>
            <person name="Albert R."/>
            <person name="Binder M."/>
            <person name="Bloem J."/>
            <person name="Labutti K."/>
            <person name="Salamov A."/>
            <person name="Andreopoulos B."/>
            <person name="Baker S."/>
            <person name="Barry K."/>
            <person name="Bills G."/>
            <person name="Bluhm B."/>
            <person name="Cannon C."/>
            <person name="Castanera R."/>
            <person name="Culley D."/>
            <person name="Daum C."/>
            <person name="Ezra D."/>
            <person name="Gonzalez J."/>
            <person name="Henrissat B."/>
            <person name="Kuo A."/>
            <person name="Liang C."/>
            <person name="Lipzen A."/>
            <person name="Lutzoni F."/>
            <person name="Magnuson J."/>
            <person name="Mondo S."/>
            <person name="Nolan M."/>
            <person name="Ohm R."/>
            <person name="Pangilinan J."/>
            <person name="Park H.-J."/>
            <person name="Ramirez L."/>
            <person name="Alfaro M."/>
            <person name="Sun H."/>
            <person name="Tritt A."/>
            <person name="Yoshinaga Y."/>
            <person name="Zwiers L.-H."/>
            <person name="Turgeon B."/>
            <person name="Goodwin S."/>
            <person name="Spatafora J."/>
            <person name="Crous P."/>
            <person name="Grigoriev I."/>
        </authorList>
    </citation>
    <scope>NUCLEOTIDE SEQUENCE</scope>
    <source>
        <strain evidence="2">CBS 122681</strain>
    </source>
</reference>
<evidence type="ECO:0000313" key="3">
    <source>
        <dbReference type="Proteomes" id="UP000799324"/>
    </source>
</evidence>
<protein>
    <submittedName>
        <fullName evidence="2">Uncharacterized protein</fullName>
    </submittedName>
</protein>
<dbReference type="AlphaFoldDB" id="A0A6A6SMM9"/>
<evidence type="ECO:0000313" key="2">
    <source>
        <dbReference type="EMBL" id="KAF2648742.1"/>
    </source>
</evidence>
<feature type="region of interest" description="Disordered" evidence="1">
    <location>
        <begin position="1"/>
        <end position="22"/>
    </location>
</feature>
<dbReference type="EMBL" id="MU004523">
    <property type="protein sequence ID" value="KAF2648742.1"/>
    <property type="molecule type" value="Genomic_DNA"/>
</dbReference>
<keyword evidence="3" id="KW-1185">Reference proteome</keyword>